<evidence type="ECO:0000313" key="2">
    <source>
        <dbReference type="EMBL" id="KAF9763436.1"/>
    </source>
</evidence>
<reference evidence="2 3" key="1">
    <citation type="journal article" date="2020" name="Genome Biol. Evol.">
        <title>Comparative genomics of strictly vertically transmitted, feminizing microsporidia endosymbionts of amphipod crustaceans.</title>
        <authorList>
            <person name="Cormier A."/>
            <person name="Chebbi M.A."/>
            <person name="Giraud I."/>
            <person name="Wattier R."/>
            <person name="Teixeira M."/>
            <person name="Gilbert C."/>
            <person name="Rigaud T."/>
            <person name="Cordaux R."/>
        </authorList>
    </citation>
    <scope>NUCLEOTIDE SEQUENCE [LARGE SCALE GENOMIC DNA]</scope>
    <source>
        <strain evidence="2 3">Ou3-Ou53</strain>
    </source>
</reference>
<name>A0A9P6GYS8_9MICR</name>
<keyword evidence="3" id="KW-1185">Reference proteome</keyword>
<accession>A0A9P6GYS8</accession>
<comment type="caution">
    <text evidence="2">The sequence shown here is derived from an EMBL/GenBank/DDBJ whole genome shotgun (WGS) entry which is preliminary data.</text>
</comment>
<dbReference type="AlphaFoldDB" id="A0A9P6GYS8"/>
<evidence type="ECO:0000313" key="3">
    <source>
        <dbReference type="Proteomes" id="UP000740883"/>
    </source>
</evidence>
<gene>
    <name evidence="2" type="ORF">NGRA_1274</name>
</gene>
<sequence>MNRQRMEQYFSDTIVNFFEKVISHCRTSKVEIHPKPIHFLLLLLKINGIRFQHIKYCPRSKFFKHRLCKLEHFKEENQNDNEEEHNKNPVTSYEAYEIVKL</sequence>
<dbReference type="EMBL" id="SBJO01000075">
    <property type="protein sequence ID" value="KAF9763436.1"/>
    <property type="molecule type" value="Genomic_DNA"/>
</dbReference>
<feature type="region of interest" description="Disordered" evidence="1">
    <location>
        <begin position="75"/>
        <end position="101"/>
    </location>
</feature>
<evidence type="ECO:0000256" key="1">
    <source>
        <dbReference type="SAM" id="MobiDB-lite"/>
    </source>
</evidence>
<dbReference type="Proteomes" id="UP000740883">
    <property type="component" value="Unassembled WGS sequence"/>
</dbReference>
<protein>
    <submittedName>
        <fullName evidence="2">Uncharacterized protein</fullName>
    </submittedName>
</protein>
<proteinExistence type="predicted"/>
<organism evidence="2 3">
    <name type="scientific">Nosema granulosis</name>
    <dbReference type="NCBI Taxonomy" id="83296"/>
    <lineage>
        <taxon>Eukaryota</taxon>
        <taxon>Fungi</taxon>
        <taxon>Fungi incertae sedis</taxon>
        <taxon>Microsporidia</taxon>
        <taxon>Nosematidae</taxon>
        <taxon>Nosema</taxon>
    </lineage>
</organism>